<dbReference type="EMBL" id="CAJOAY010001880">
    <property type="protein sequence ID" value="CAF3897731.1"/>
    <property type="molecule type" value="Genomic_DNA"/>
</dbReference>
<evidence type="ECO:0000313" key="5">
    <source>
        <dbReference type="Proteomes" id="UP000663891"/>
    </source>
</evidence>
<dbReference type="Proteomes" id="UP000663891">
    <property type="component" value="Unassembled WGS sequence"/>
</dbReference>
<dbReference type="EMBL" id="CAJNON010000025">
    <property type="protein sequence ID" value="CAF0808675.1"/>
    <property type="molecule type" value="Genomic_DNA"/>
</dbReference>
<keyword evidence="2" id="KW-1133">Transmembrane helix</keyword>
<dbReference type="Proteomes" id="UP000663881">
    <property type="component" value="Unassembled WGS sequence"/>
</dbReference>
<name>A0A813T969_9BILA</name>
<evidence type="ECO:0000256" key="2">
    <source>
        <dbReference type="SAM" id="Phobius"/>
    </source>
</evidence>
<dbReference type="OrthoDB" id="10002667at2759"/>
<reference evidence="3" key="1">
    <citation type="submission" date="2021-02" db="EMBL/GenBank/DDBJ databases">
        <authorList>
            <person name="Nowell W R."/>
        </authorList>
    </citation>
    <scope>NUCLEOTIDE SEQUENCE</scope>
</reference>
<keyword evidence="2" id="KW-0472">Membrane</keyword>
<sequence>MYTIMSRTTTSMDAIMSAIKKRYKDSVRYICVAEDDLIHDQVYIQIIFNKKVSTKSWFLDALTDRKFIELGPFNSLSRQKKLLVVSFFVYLSMYNTTNGNSNEDDVESIMNNNITIGNNGLSASNPTTTMINNDVQISQHSNQSYSENYFKKRGTIPKQALIMARTSVEESMDFVEKNLSFEFIINSTGRICIRSKITWIIFAIVIVAIITIPTAVILTKNKNDVETNSTSIMMITTEKESITLMLTTTTIEPATATTKETSSTTTESSTTTTTEPLKTTTTTESSTTTTTEPLKTTTTTEPLKTTTTTEPLKTTTTTEPLKTTTTTEPSSTTTTAEAVLISLESIDEVVYGVYSTMIHQDSQASGPGLSIGHYPEKQPPANACDGDTSTKYLNFGRCHEGIRDVDCGSNTGLYLELKRGASLVTGIQICTAEDSPERDPLQVSLEGSNQPGSDLTLGSSWTLIYNGDSGLETVPNRQTCGIVQLINNSIRCLDTDLWLCHDIQR</sequence>
<accession>A0A813T969</accession>
<gene>
    <name evidence="4" type="ORF">OKA104_LOCUS24013</name>
    <name evidence="3" type="ORF">VCS650_LOCUS4419</name>
</gene>
<evidence type="ECO:0000256" key="1">
    <source>
        <dbReference type="SAM" id="MobiDB-lite"/>
    </source>
</evidence>
<organism evidence="3 5">
    <name type="scientific">Adineta steineri</name>
    <dbReference type="NCBI Taxonomy" id="433720"/>
    <lineage>
        <taxon>Eukaryota</taxon>
        <taxon>Metazoa</taxon>
        <taxon>Spiralia</taxon>
        <taxon>Gnathifera</taxon>
        <taxon>Rotifera</taxon>
        <taxon>Eurotatoria</taxon>
        <taxon>Bdelloidea</taxon>
        <taxon>Adinetida</taxon>
        <taxon>Adinetidae</taxon>
        <taxon>Adineta</taxon>
    </lineage>
</organism>
<feature type="transmembrane region" description="Helical" evidence="2">
    <location>
        <begin position="197"/>
        <end position="218"/>
    </location>
</feature>
<evidence type="ECO:0000313" key="4">
    <source>
        <dbReference type="EMBL" id="CAF3897731.1"/>
    </source>
</evidence>
<evidence type="ECO:0000313" key="3">
    <source>
        <dbReference type="EMBL" id="CAF0808675.1"/>
    </source>
</evidence>
<feature type="region of interest" description="Disordered" evidence="1">
    <location>
        <begin position="253"/>
        <end position="335"/>
    </location>
</feature>
<keyword evidence="2" id="KW-0812">Transmembrane</keyword>
<comment type="caution">
    <text evidence="3">The sequence shown here is derived from an EMBL/GenBank/DDBJ whole genome shotgun (WGS) entry which is preliminary data.</text>
</comment>
<protein>
    <submittedName>
        <fullName evidence="3">Uncharacterized protein</fullName>
    </submittedName>
</protein>
<proteinExistence type="predicted"/>
<dbReference type="AlphaFoldDB" id="A0A813T969"/>